<reference evidence="3" key="1">
    <citation type="journal article" date="2023" name="G3 (Bethesda)">
        <title>A reference genome for the long-term kleptoplast-retaining sea slug Elysia crispata morphotype clarki.</title>
        <authorList>
            <person name="Eastman K.E."/>
            <person name="Pendleton A.L."/>
            <person name="Shaikh M.A."/>
            <person name="Suttiyut T."/>
            <person name="Ogas R."/>
            <person name="Tomko P."/>
            <person name="Gavelis G."/>
            <person name="Widhalm J.R."/>
            <person name="Wisecaver J.H."/>
        </authorList>
    </citation>
    <scope>NUCLEOTIDE SEQUENCE</scope>
    <source>
        <strain evidence="3">ECLA1</strain>
    </source>
</reference>
<organism evidence="3 4">
    <name type="scientific">Elysia crispata</name>
    <name type="common">lettuce slug</name>
    <dbReference type="NCBI Taxonomy" id="231223"/>
    <lineage>
        <taxon>Eukaryota</taxon>
        <taxon>Metazoa</taxon>
        <taxon>Spiralia</taxon>
        <taxon>Lophotrochozoa</taxon>
        <taxon>Mollusca</taxon>
        <taxon>Gastropoda</taxon>
        <taxon>Heterobranchia</taxon>
        <taxon>Euthyneura</taxon>
        <taxon>Panpulmonata</taxon>
        <taxon>Sacoglossa</taxon>
        <taxon>Placobranchoidea</taxon>
        <taxon>Plakobranchidae</taxon>
        <taxon>Elysia</taxon>
    </lineage>
</organism>
<feature type="transmembrane region" description="Helical" evidence="2">
    <location>
        <begin position="53"/>
        <end position="73"/>
    </location>
</feature>
<keyword evidence="2" id="KW-0812">Transmembrane</keyword>
<evidence type="ECO:0000256" key="1">
    <source>
        <dbReference type="SAM" id="MobiDB-lite"/>
    </source>
</evidence>
<sequence length="143" mass="15729">MTVRNESYVTHFAQSCNTFAICPTSAFFNANWAALFIVIFAQLPNLPQDELPLFTFILMGVLSLVCVVAISFLPETSDKVMAETVHGADVVFHTNQSSTLNTDDVRENMSNSKDKPCKPQAYLDGTSESNNHGKDHLTSLILA</sequence>
<gene>
    <name evidence="3" type="ORF">RRG08_044984</name>
</gene>
<comment type="caution">
    <text evidence="3">The sequence shown here is derived from an EMBL/GenBank/DDBJ whole genome shotgun (WGS) entry which is preliminary data.</text>
</comment>
<name>A0AAE0ZX35_9GAST</name>
<evidence type="ECO:0000256" key="2">
    <source>
        <dbReference type="SAM" id="Phobius"/>
    </source>
</evidence>
<feature type="compositionally biased region" description="Basic and acidic residues" evidence="1">
    <location>
        <begin position="103"/>
        <end position="117"/>
    </location>
</feature>
<feature type="transmembrane region" description="Helical" evidence="2">
    <location>
        <begin position="20"/>
        <end position="41"/>
    </location>
</feature>
<feature type="region of interest" description="Disordered" evidence="1">
    <location>
        <begin position="101"/>
        <end position="131"/>
    </location>
</feature>
<accession>A0AAE0ZX35</accession>
<dbReference type="EMBL" id="JAWDGP010003127">
    <property type="protein sequence ID" value="KAK3777155.1"/>
    <property type="molecule type" value="Genomic_DNA"/>
</dbReference>
<proteinExistence type="predicted"/>
<protein>
    <submittedName>
        <fullName evidence="3">Uncharacterized protein</fullName>
    </submittedName>
</protein>
<keyword evidence="2" id="KW-0472">Membrane</keyword>
<keyword evidence="2" id="KW-1133">Transmembrane helix</keyword>
<dbReference type="Proteomes" id="UP001283361">
    <property type="component" value="Unassembled WGS sequence"/>
</dbReference>
<evidence type="ECO:0000313" key="3">
    <source>
        <dbReference type="EMBL" id="KAK3777155.1"/>
    </source>
</evidence>
<keyword evidence="4" id="KW-1185">Reference proteome</keyword>
<dbReference type="AlphaFoldDB" id="A0AAE0ZX35"/>
<evidence type="ECO:0000313" key="4">
    <source>
        <dbReference type="Proteomes" id="UP001283361"/>
    </source>
</evidence>